<evidence type="ECO:0000256" key="1">
    <source>
        <dbReference type="SAM" id="Coils"/>
    </source>
</evidence>
<name>A0A923HTB2_9BURK</name>
<evidence type="ECO:0000313" key="4">
    <source>
        <dbReference type="EMBL" id="MBC3880794.1"/>
    </source>
</evidence>
<feature type="signal peptide" evidence="3">
    <location>
        <begin position="1"/>
        <end position="30"/>
    </location>
</feature>
<keyword evidence="3" id="KW-0732">Signal</keyword>
<keyword evidence="2" id="KW-0472">Membrane</keyword>
<evidence type="ECO:0000313" key="5">
    <source>
        <dbReference type="Proteomes" id="UP000627446"/>
    </source>
</evidence>
<evidence type="ECO:0000256" key="3">
    <source>
        <dbReference type="SAM" id="SignalP"/>
    </source>
</evidence>
<dbReference type="Gene3D" id="1.20.58.2200">
    <property type="match status" value="1"/>
</dbReference>
<keyword evidence="2" id="KW-0812">Transmembrane</keyword>
<dbReference type="InterPro" id="IPR038440">
    <property type="entry name" value="FimV_C_sf"/>
</dbReference>
<keyword evidence="2" id="KW-1133">Transmembrane helix</keyword>
<keyword evidence="1" id="KW-0175">Coiled coil</keyword>
<dbReference type="AlphaFoldDB" id="A0A923HTB2"/>
<dbReference type="Proteomes" id="UP000627446">
    <property type="component" value="Unassembled WGS sequence"/>
</dbReference>
<protein>
    <submittedName>
        <fullName evidence="4">Uncharacterized protein</fullName>
    </submittedName>
</protein>
<feature type="coiled-coil region" evidence="1">
    <location>
        <begin position="77"/>
        <end position="112"/>
    </location>
</feature>
<dbReference type="EMBL" id="JACOFZ010000001">
    <property type="protein sequence ID" value="MBC3880794.1"/>
    <property type="molecule type" value="Genomic_DNA"/>
</dbReference>
<proteinExistence type="predicted"/>
<dbReference type="RefSeq" id="WP_186914731.1">
    <property type="nucleotide sequence ID" value="NZ_JACOFZ010000001.1"/>
</dbReference>
<keyword evidence="5" id="KW-1185">Reference proteome</keyword>
<comment type="caution">
    <text evidence="4">The sequence shown here is derived from an EMBL/GenBank/DDBJ whole genome shotgun (WGS) entry which is preliminary data.</text>
</comment>
<accession>A0A923HTB2</accession>
<sequence>MKRSSTFLNSIRKTFLVIALGASLSSSGFASGGATAGNPHQDIDLQTRNKEAYDSGNSFEKSNFDEKTTGQQIATNSSSAEAELKANQAQLREALQKQMNTLLLENAEINRKRIELLESDKKRVFWTQSLVVFLIASMLVAVFAFWRMHATAMINRSISALSNTLSNFQDSFFNFVDTTQLAANSQVSSFQLQAEIGDADEALDFDLDLSPTKKRSSYVNKTTNISSDYFVEELDSDEHFKTQATIEQLPEAVEPVAELDAPAPTKSPDEFFAVKGYVDSWLRVYKPSDAAIETAPTDLAAIEKIPESEVAAVNALTATEKLPDTPAIAAQKALAAQPASPRGLLAKLDSCRANNDAEGYEQVYREIKKLFNLKLEPWEMLGAVEQKQLSDFPHIINKILELWASDDITVYLERLLSNSRINPREGFDLPIYQKLEDLLELARENDRPRDLQLLKKIDRAGFLFVPLPVNKVVSPNEKRKSSASDSVSAAEPALKIEKELSYTNNENKARKLEAMITPEFGALDPISDVESKDLIVPDLPAPSESSLSIVAKSTEEKFLLSPFEVRIKLAVAYTEMGDSEGAILLLEEVIHDAPLGQRKHAERLLKEIQDKKARLQDTHSNTIIHT</sequence>
<dbReference type="NCBIfam" id="TIGR03504">
    <property type="entry name" value="FimV_Cterm"/>
    <property type="match status" value="1"/>
</dbReference>
<feature type="transmembrane region" description="Helical" evidence="2">
    <location>
        <begin position="125"/>
        <end position="146"/>
    </location>
</feature>
<organism evidence="4 5">
    <name type="scientific">Undibacterium nitidum</name>
    <dbReference type="NCBI Taxonomy" id="2762298"/>
    <lineage>
        <taxon>Bacteria</taxon>
        <taxon>Pseudomonadati</taxon>
        <taxon>Pseudomonadota</taxon>
        <taxon>Betaproteobacteria</taxon>
        <taxon>Burkholderiales</taxon>
        <taxon>Oxalobacteraceae</taxon>
        <taxon>Undibacterium</taxon>
    </lineage>
</organism>
<feature type="chain" id="PRO_5037134500" evidence="3">
    <location>
        <begin position="31"/>
        <end position="626"/>
    </location>
</feature>
<evidence type="ECO:0000256" key="2">
    <source>
        <dbReference type="SAM" id="Phobius"/>
    </source>
</evidence>
<dbReference type="InterPro" id="IPR020011">
    <property type="entry name" value="FimV_C"/>
</dbReference>
<reference evidence="4" key="1">
    <citation type="submission" date="2020-08" db="EMBL/GenBank/DDBJ databases">
        <title>Novel species isolated from subtropical streams in China.</title>
        <authorList>
            <person name="Lu H."/>
        </authorList>
    </citation>
    <scope>NUCLEOTIDE SEQUENCE</scope>
    <source>
        <strain evidence="4">LX22W</strain>
    </source>
</reference>
<gene>
    <name evidence="4" type="ORF">H8K36_05360</name>
</gene>